<dbReference type="AlphaFoldDB" id="A0A2T3XX51"/>
<reference evidence="1 2" key="1">
    <citation type="submission" date="2018-03" db="EMBL/GenBank/DDBJ databases">
        <title>Whole genome analyses suggest that Burkholderia sensu lato contains two further novel genera in the rhizoxinica-symbiotica group Mycetohabitans gen. nov., and Trinickia gen. nov.: implications for the evolution of diazotrophy and nodulation in the Burkholderiaceae.</title>
        <authorList>
            <person name="Estrada De Los Santos P."/>
            <person name="Palmer M."/>
            <person name="Chavez-Ramirez B."/>
            <person name="Steenkamp E.T."/>
            <person name="Hirsch A.M."/>
            <person name="Manyaka P."/>
            <person name="Maluk M."/>
            <person name="Lafos M."/>
            <person name="Crook M."/>
            <person name="Gross E."/>
            <person name="Simon M.F."/>
            <person name="Bueno Dos Reis Junior F."/>
            <person name="Poole P.S."/>
            <person name="Venter S.N."/>
            <person name="James E.K."/>
        </authorList>
    </citation>
    <scope>NUCLEOTIDE SEQUENCE [LARGE SCALE GENOMIC DNA]</scope>
    <source>
        <strain evidence="1 2">JPY-366</strain>
    </source>
</reference>
<accession>A0A2T3XX51</accession>
<evidence type="ECO:0000313" key="2">
    <source>
        <dbReference type="Proteomes" id="UP000240638"/>
    </source>
</evidence>
<name>A0A2T3XX51_9BURK</name>
<proteinExistence type="predicted"/>
<dbReference type="Proteomes" id="UP000240638">
    <property type="component" value="Unassembled WGS sequence"/>
</dbReference>
<protein>
    <submittedName>
        <fullName evidence="1">Uncharacterized protein</fullName>
    </submittedName>
</protein>
<evidence type="ECO:0000313" key="1">
    <source>
        <dbReference type="EMBL" id="PTB21097.1"/>
    </source>
</evidence>
<comment type="caution">
    <text evidence="1">The sequence shown here is derived from an EMBL/GenBank/DDBJ whole genome shotgun (WGS) entry which is preliminary data.</text>
</comment>
<organism evidence="1 2">
    <name type="scientific">Trinickia symbiotica</name>
    <dbReference type="NCBI Taxonomy" id="863227"/>
    <lineage>
        <taxon>Bacteria</taxon>
        <taxon>Pseudomonadati</taxon>
        <taxon>Pseudomonadota</taxon>
        <taxon>Betaproteobacteria</taxon>
        <taxon>Burkholderiales</taxon>
        <taxon>Burkholderiaceae</taxon>
        <taxon>Trinickia</taxon>
    </lineage>
</organism>
<dbReference type="EMBL" id="PYUC01000004">
    <property type="protein sequence ID" value="PTB21097.1"/>
    <property type="molecule type" value="Genomic_DNA"/>
</dbReference>
<gene>
    <name evidence="1" type="ORF">C9I57_10330</name>
</gene>
<sequence length="68" mass="7383">MDESTIPRQVGEPIPEWALPSRLSIDRSLDIDRPLDIDSPLGPDLRDGGTNFSMYTFGFTASGARSSG</sequence>